<dbReference type="PATRIC" id="fig|707241.3.peg.5056"/>
<name>F7XF62_SINMM</name>
<dbReference type="AlphaFoldDB" id="F7XF62"/>
<evidence type="ECO:0000313" key="1">
    <source>
        <dbReference type="EMBL" id="AEH82187.1"/>
    </source>
</evidence>
<gene>
    <name evidence="1" type="ordered locus">SM11_pC1114</name>
</gene>
<accession>F7XF62</accession>
<proteinExistence type="predicted"/>
<protein>
    <submittedName>
        <fullName evidence="1">Uncharacterized protein</fullName>
    </submittedName>
</protein>
<reference evidence="1 2" key="1">
    <citation type="journal article" date="2011" name="J. Biotechnol.">
        <title>The complete genome sequence of the dominant Sinorhizobium meliloti field isolate SM11 extends the S. meliloti pan-genome.</title>
        <authorList>
            <person name="Schneiker-Bekel S."/>
            <person name="Wibberg D."/>
            <person name="Bekel T."/>
            <person name="Blom J."/>
            <person name="Linke B."/>
            <person name="Neuweger H."/>
            <person name="Stiens M."/>
            <person name="Vorholter F.J."/>
            <person name="Weidner S."/>
            <person name="Goesmann A."/>
            <person name="Puhler A."/>
            <person name="Schluter A."/>
        </authorList>
    </citation>
    <scope>NUCLEOTIDE SEQUENCE [LARGE SCALE GENOMIC DNA]</scope>
    <source>
        <strain evidence="1 2">SM11</strain>
        <plasmid evidence="2">pSmeSM11c</plasmid>
    </source>
</reference>
<dbReference type="KEGG" id="smx:SM11_pC1114"/>
<evidence type="ECO:0000313" key="2">
    <source>
        <dbReference type="Proteomes" id="UP000009045"/>
    </source>
</evidence>
<dbReference type="Proteomes" id="UP000009045">
    <property type="component" value="Plasmid pSmeSM11c"/>
</dbReference>
<keyword evidence="1" id="KW-0614">Plasmid</keyword>
<dbReference type="EMBL" id="CP001831">
    <property type="protein sequence ID" value="AEH82187.1"/>
    <property type="molecule type" value="Genomic_DNA"/>
</dbReference>
<sequence>MPPVRSSGDTSRKVGVKGLVYLDLLKRAKRNNAASVNV</sequence>
<dbReference type="HOGENOM" id="CLU_3333085_0_0_5"/>
<organism evidence="1 2">
    <name type="scientific">Sinorhizobium meliloti (strain SM11)</name>
    <dbReference type="NCBI Taxonomy" id="707241"/>
    <lineage>
        <taxon>Bacteria</taxon>
        <taxon>Pseudomonadati</taxon>
        <taxon>Pseudomonadota</taxon>
        <taxon>Alphaproteobacteria</taxon>
        <taxon>Hyphomicrobiales</taxon>
        <taxon>Rhizobiaceae</taxon>
        <taxon>Sinorhizobium/Ensifer group</taxon>
        <taxon>Sinorhizobium</taxon>
    </lineage>
</organism>
<geneLocation type="plasmid" evidence="1 2">
    <name>pSmeSM11c</name>
</geneLocation>